<keyword evidence="12" id="KW-1185">Reference proteome</keyword>
<dbReference type="PANTHER" id="PTHR11352">
    <property type="entry name" value="PROLIFERATING CELL NUCLEAR ANTIGEN"/>
    <property type="match status" value="1"/>
</dbReference>
<dbReference type="InterPro" id="IPR022649">
    <property type="entry name" value="Pr_cel_nuc_antig_C"/>
</dbReference>
<dbReference type="EMBL" id="RRYP01013689">
    <property type="protein sequence ID" value="TNV76383.1"/>
    <property type="molecule type" value="Genomic_DNA"/>
</dbReference>
<dbReference type="NCBIfam" id="TIGR00590">
    <property type="entry name" value="pcna"/>
    <property type="match status" value="1"/>
</dbReference>
<dbReference type="EMBL" id="RRYP01013637">
    <property type="protein sequence ID" value="TNV76414.1"/>
    <property type="molecule type" value="Genomic_DNA"/>
</dbReference>
<comment type="caution">
    <text evidence="10">The sequence shown here is derived from an EMBL/GenBank/DDBJ whole genome shotgun (WGS) entry which is preliminary data.</text>
</comment>
<dbReference type="HAMAP" id="MF_00317">
    <property type="entry name" value="DNApol_clamp_arch"/>
    <property type="match status" value="1"/>
</dbReference>
<dbReference type="GO" id="GO:0006298">
    <property type="term" value="P:mismatch repair"/>
    <property type="evidence" value="ECO:0007669"/>
    <property type="project" value="TreeGrafter"/>
</dbReference>
<evidence type="ECO:0000256" key="1">
    <source>
        <dbReference type="ARBA" id="ARBA00004123"/>
    </source>
</evidence>
<evidence type="ECO:0000313" key="12">
    <source>
        <dbReference type="Proteomes" id="UP000785679"/>
    </source>
</evidence>
<dbReference type="AlphaFoldDB" id="A0A8J8SZV6"/>
<feature type="domain" description="Proliferating cell nuclear antigen PCNA N-terminal" evidence="8">
    <location>
        <begin position="1"/>
        <end position="123"/>
    </location>
</feature>
<evidence type="ECO:0000256" key="5">
    <source>
        <dbReference type="ARBA" id="ARBA00023242"/>
    </source>
</evidence>
<evidence type="ECO:0000256" key="2">
    <source>
        <dbReference type="ARBA" id="ARBA00010462"/>
    </source>
</evidence>
<evidence type="ECO:0000259" key="9">
    <source>
        <dbReference type="Pfam" id="PF02747"/>
    </source>
</evidence>
<dbReference type="OrthoDB" id="534348at2759"/>
<dbReference type="GO" id="GO:0043626">
    <property type="term" value="C:PCNA complex"/>
    <property type="evidence" value="ECO:0007669"/>
    <property type="project" value="TreeGrafter"/>
</dbReference>
<dbReference type="GO" id="GO:0006275">
    <property type="term" value="P:regulation of DNA replication"/>
    <property type="evidence" value="ECO:0007669"/>
    <property type="project" value="InterPro"/>
</dbReference>
<dbReference type="InterPro" id="IPR022659">
    <property type="entry name" value="Pr_cel_nuc_antig_CS"/>
</dbReference>
<dbReference type="SUPFAM" id="SSF55979">
    <property type="entry name" value="DNA clamp"/>
    <property type="match status" value="2"/>
</dbReference>
<dbReference type="FunFam" id="3.70.10.10:FF:000001">
    <property type="entry name" value="Proliferating cell nuclear antigen"/>
    <property type="match status" value="1"/>
</dbReference>
<comment type="function">
    <text evidence="6">This protein is an auxiliary protein of DNA polymerase delta and is involved in the control of eukaryotic DNA replication by increasing the polymerase's processivity during elongation of the leading strand.</text>
</comment>
<sequence length="254" mass="28364">MFEAKLTDGTIFKKIIEAIKDLVTDVNIDATPTGLSLQAMDSSHVALVNLHLGMEGFERYRCDRNLTLGISITNLAKVMKLVNQNDSITLKCEDEPTYLTIVCQNQKHDRTTQFNVNLITLDSEHLGIPETEYTSEITMNSGEFSKLCKELYALSETVEFEISTTFVKFAVEGEIGSGSIKIQTSADEAETSRPEDTVKLSFALRYLNLFNKAYSLSNQVKLSMAAETPLVVEYEVESLGTLKYYLAPKITDQT</sequence>
<feature type="domain" description="Proliferating cell nuclear antigen PCNA C-terminal" evidence="9">
    <location>
        <begin position="127"/>
        <end position="249"/>
    </location>
</feature>
<dbReference type="Pfam" id="PF00705">
    <property type="entry name" value="PCNA_N"/>
    <property type="match status" value="1"/>
</dbReference>
<protein>
    <recommendedName>
        <fullName evidence="6">DNA sliding clamp PCNA</fullName>
    </recommendedName>
</protein>
<reference evidence="10" key="1">
    <citation type="submission" date="2019-06" db="EMBL/GenBank/DDBJ databases">
        <authorList>
            <person name="Zheng W."/>
        </authorList>
    </citation>
    <scope>NUCLEOTIDE SEQUENCE</scope>
    <source>
        <strain evidence="10">QDHG01</strain>
    </source>
</reference>
<evidence type="ECO:0000313" key="10">
    <source>
        <dbReference type="EMBL" id="TNV76383.1"/>
    </source>
</evidence>
<accession>A0A8J8SZV6</accession>
<evidence type="ECO:0000256" key="4">
    <source>
        <dbReference type="ARBA" id="ARBA00023125"/>
    </source>
</evidence>
<dbReference type="InterPro" id="IPR000730">
    <property type="entry name" value="Pr_cel_nuc_antig"/>
</dbReference>
<proteinExistence type="inferred from homology"/>
<dbReference type="PRINTS" id="PR00339">
    <property type="entry name" value="PCNACYCLIN"/>
</dbReference>
<evidence type="ECO:0000256" key="6">
    <source>
        <dbReference type="RuleBase" id="RU000641"/>
    </source>
</evidence>
<dbReference type="PANTHER" id="PTHR11352:SF0">
    <property type="entry name" value="PROLIFERATING CELL NUCLEAR ANTIGEN"/>
    <property type="match status" value="1"/>
</dbReference>
<evidence type="ECO:0000256" key="7">
    <source>
        <dbReference type="RuleBase" id="RU003671"/>
    </source>
</evidence>
<evidence type="ECO:0000259" key="8">
    <source>
        <dbReference type="Pfam" id="PF00705"/>
    </source>
</evidence>
<dbReference type="Proteomes" id="UP000785679">
    <property type="component" value="Unassembled WGS sequence"/>
</dbReference>
<dbReference type="GO" id="GO:0006272">
    <property type="term" value="P:leading strand elongation"/>
    <property type="evidence" value="ECO:0007669"/>
    <property type="project" value="TreeGrafter"/>
</dbReference>
<dbReference type="InterPro" id="IPR046938">
    <property type="entry name" value="DNA_clamp_sf"/>
</dbReference>
<dbReference type="PROSITE" id="PS01251">
    <property type="entry name" value="PCNA_1"/>
    <property type="match status" value="1"/>
</dbReference>
<evidence type="ECO:0000313" key="11">
    <source>
        <dbReference type="EMBL" id="TNV76414.1"/>
    </source>
</evidence>
<dbReference type="GO" id="GO:0030337">
    <property type="term" value="F:DNA polymerase processivity factor activity"/>
    <property type="evidence" value="ECO:0007669"/>
    <property type="project" value="InterPro"/>
</dbReference>
<dbReference type="Gene3D" id="3.70.10.10">
    <property type="match status" value="1"/>
</dbReference>
<dbReference type="GO" id="GO:0003677">
    <property type="term" value="F:DNA binding"/>
    <property type="evidence" value="ECO:0007669"/>
    <property type="project" value="UniProtKB-KW"/>
</dbReference>
<dbReference type="PROSITE" id="PS00293">
    <property type="entry name" value="PCNA_2"/>
    <property type="match status" value="1"/>
</dbReference>
<organism evidence="10 12">
    <name type="scientific">Halteria grandinella</name>
    <dbReference type="NCBI Taxonomy" id="5974"/>
    <lineage>
        <taxon>Eukaryota</taxon>
        <taxon>Sar</taxon>
        <taxon>Alveolata</taxon>
        <taxon>Ciliophora</taxon>
        <taxon>Intramacronucleata</taxon>
        <taxon>Spirotrichea</taxon>
        <taxon>Stichotrichia</taxon>
        <taxon>Sporadotrichida</taxon>
        <taxon>Halteriidae</taxon>
        <taxon>Halteria</taxon>
    </lineage>
</organism>
<comment type="similarity">
    <text evidence="2 7">Belongs to the PCNA family.</text>
</comment>
<dbReference type="Pfam" id="PF02747">
    <property type="entry name" value="PCNA_C"/>
    <property type="match status" value="1"/>
</dbReference>
<keyword evidence="4 7" id="KW-0238">DNA-binding</keyword>
<name>A0A8J8SZV6_HALGN</name>
<keyword evidence="5 6" id="KW-0539">Nucleus</keyword>
<comment type="subcellular location">
    <subcellularLocation>
        <location evidence="1 6">Nucleus</location>
    </subcellularLocation>
</comment>
<keyword evidence="3 7" id="KW-0235">DNA replication</keyword>
<gene>
    <name evidence="10" type="ORF">FGO68_gene3261</name>
    <name evidence="11" type="ORF">FGO68_gene9174</name>
</gene>
<dbReference type="InterPro" id="IPR022648">
    <property type="entry name" value="Pr_cel_nuc_antig_N"/>
</dbReference>
<dbReference type="GO" id="GO:0019985">
    <property type="term" value="P:translesion synthesis"/>
    <property type="evidence" value="ECO:0007669"/>
    <property type="project" value="TreeGrafter"/>
</dbReference>
<dbReference type="CDD" id="cd00577">
    <property type="entry name" value="PCNA"/>
    <property type="match status" value="1"/>
</dbReference>
<evidence type="ECO:0000256" key="3">
    <source>
        <dbReference type="ARBA" id="ARBA00022705"/>
    </source>
</evidence>